<dbReference type="PRINTS" id="PR00747">
    <property type="entry name" value="GLYHDRLASE47"/>
</dbReference>
<dbReference type="InterPro" id="IPR012341">
    <property type="entry name" value="6hp_glycosidase-like_sf"/>
</dbReference>
<evidence type="ECO:0000256" key="11">
    <source>
        <dbReference type="PIRSR" id="PIRSR601382-2"/>
    </source>
</evidence>
<comment type="caution">
    <text evidence="14">The sequence shown here is derived from an EMBL/GenBank/DDBJ whole genome shotgun (WGS) entry which is preliminary data.</text>
</comment>
<evidence type="ECO:0000256" key="9">
    <source>
        <dbReference type="ARBA" id="ARBA00047669"/>
    </source>
</evidence>
<evidence type="ECO:0000256" key="6">
    <source>
        <dbReference type="ARBA" id="ARBA00023157"/>
    </source>
</evidence>
<evidence type="ECO:0000313" key="14">
    <source>
        <dbReference type="EMBL" id="KAG2184649.1"/>
    </source>
</evidence>
<dbReference type="AlphaFoldDB" id="A0A8H7Q1F1"/>
<keyword evidence="4" id="KW-0732">Signal</keyword>
<comment type="catalytic activity">
    <reaction evidence="9">
        <text>N(4)-(alpha-D-Man-(1-&gt;2)-alpha-D-Man-(1-&gt;2)-alpha-D-Man-(1-&gt;3)-[alpha-D-Man-(1-&gt;3)-[alpha-D-Man-(1-&gt;2)-alpha-D-Man-(1-&gt;6)]-alpha-D-Man-(1-&gt;6)]-beta-D-Man-(1-&gt;4)-beta-D-GlcNAc-(1-&gt;4)-beta-D-GlcNAc)-L-asparaginyl-[protein] (N-glucan mannose isomer 8A1,2,3B1,3) + 3 H2O = N(4)-(alpha-D-Man-(1-&gt;3)-[alpha-D-Man-(1-&gt;3)-[alpha-D-Man-(1-&gt;6)]-alpha-D-Man-(1-&gt;6)]-beta-D-Man-(1-&gt;4)-beta-D-GlcNAc-(1-&gt;4)-beta-D-GlcNAc)-L-asparaginyl-[protein] (N-glucan mannose isomer 5A1,2) + 3 beta-D-mannose</text>
        <dbReference type="Rhea" id="RHEA:56028"/>
        <dbReference type="Rhea" id="RHEA-COMP:14358"/>
        <dbReference type="Rhea" id="RHEA-COMP:14367"/>
        <dbReference type="ChEBI" id="CHEBI:15377"/>
        <dbReference type="ChEBI" id="CHEBI:28563"/>
        <dbReference type="ChEBI" id="CHEBI:59087"/>
        <dbReference type="ChEBI" id="CHEBI:60628"/>
        <dbReference type="EC" id="3.2.1.113"/>
    </reaction>
</comment>
<evidence type="ECO:0000256" key="4">
    <source>
        <dbReference type="ARBA" id="ARBA00022729"/>
    </source>
</evidence>
<dbReference type="PANTHER" id="PTHR11742:SF101">
    <property type="entry name" value="MANNOSYL-OLIGOSACCHARIDE ALPHA-1,2-MANNOSIDASE 1B"/>
    <property type="match status" value="1"/>
</dbReference>
<dbReference type="GO" id="GO:0016020">
    <property type="term" value="C:membrane"/>
    <property type="evidence" value="ECO:0007669"/>
    <property type="project" value="InterPro"/>
</dbReference>
<feature type="disulfide bond" evidence="12">
    <location>
        <begin position="70"/>
        <end position="100"/>
    </location>
</feature>
<keyword evidence="15" id="KW-1185">Reference proteome</keyword>
<keyword evidence="7" id="KW-0325">Glycoprotein</keyword>
<dbReference type="EC" id="3.2.1.-" evidence="13"/>
<dbReference type="SUPFAM" id="SSF48225">
    <property type="entry name" value="Seven-hairpin glycosidases"/>
    <property type="match status" value="1"/>
</dbReference>
<name>A0A8H7Q1F1_MORIS</name>
<dbReference type="Proteomes" id="UP000654370">
    <property type="component" value="Unassembled WGS sequence"/>
</dbReference>
<proteinExistence type="inferred from homology"/>
<feature type="binding site" evidence="11">
    <location>
        <position position="241"/>
    </location>
    <ligand>
        <name>Ca(2+)</name>
        <dbReference type="ChEBI" id="CHEBI:29108"/>
    </ligand>
</feature>
<gene>
    <name evidence="14" type="ORF">INT43_000562</name>
</gene>
<sequence length="250" mass="29009">MLMINCMQYLAKQYVYSGGRDEQAKRMFIDVIRSTEKYMVSSPKNHTQHKLLGNLRGNFELEPVMDELACFAPGTFLLAARNIDELRDIEPLAADLLDSCVLAWTSTRTGIAPEVFGWIDDKTGRHNAPIEGRTEELAKEFGVFPITKSYILRPETIESIFYFYRFTKNEIYRDMGWELFKAVQQHCRANSGFSGIVDVDAVSPKWDDREESFFFAETLKYFYLLFDDTNLLPLDEWVLNTEAHPLRIQK</sequence>
<accession>A0A8H7Q1F1</accession>
<dbReference type="Gene3D" id="1.50.10.10">
    <property type="match status" value="1"/>
</dbReference>
<dbReference type="GO" id="GO:0036503">
    <property type="term" value="P:ERAD pathway"/>
    <property type="evidence" value="ECO:0007669"/>
    <property type="project" value="UniProtKB-ARBA"/>
</dbReference>
<evidence type="ECO:0000256" key="10">
    <source>
        <dbReference type="ARBA" id="ARBA00048605"/>
    </source>
</evidence>
<keyword evidence="6 12" id="KW-1015">Disulfide bond</keyword>
<organism evidence="14 15">
    <name type="scientific">Mortierella isabellina</name>
    <name type="common">Filamentous fungus</name>
    <name type="synonym">Umbelopsis isabellina</name>
    <dbReference type="NCBI Taxonomy" id="91625"/>
    <lineage>
        <taxon>Eukaryota</taxon>
        <taxon>Fungi</taxon>
        <taxon>Fungi incertae sedis</taxon>
        <taxon>Mucoromycota</taxon>
        <taxon>Mucoromycotina</taxon>
        <taxon>Umbelopsidomycetes</taxon>
        <taxon>Umbelopsidales</taxon>
        <taxon>Umbelopsidaceae</taxon>
        <taxon>Umbelopsis</taxon>
    </lineage>
</organism>
<keyword evidence="8 13" id="KW-0326">Glycosidase</keyword>
<comment type="cofactor">
    <cofactor evidence="1 11">
        <name>Ca(2+)</name>
        <dbReference type="ChEBI" id="CHEBI:29108"/>
    </cofactor>
</comment>
<dbReference type="OrthoDB" id="8118055at2759"/>
<dbReference type="GO" id="GO:0004571">
    <property type="term" value="F:mannosyl-oligosaccharide 1,2-alpha-mannosidase activity"/>
    <property type="evidence" value="ECO:0007669"/>
    <property type="project" value="UniProtKB-EC"/>
</dbReference>
<dbReference type="GO" id="GO:0005975">
    <property type="term" value="P:carbohydrate metabolic process"/>
    <property type="evidence" value="ECO:0007669"/>
    <property type="project" value="InterPro"/>
</dbReference>
<dbReference type="GO" id="GO:0005783">
    <property type="term" value="C:endoplasmic reticulum"/>
    <property type="evidence" value="ECO:0007669"/>
    <property type="project" value="TreeGrafter"/>
</dbReference>
<evidence type="ECO:0000256" key="3">
    <source>
        <dbReference type="ARBA" id="ARBA00007658"/>
    </source>
</evidence>
<comment type="similarity">
    <text evidence="3 13">Belongs to the glycosyl hydrolase 47 family.</text>
</comment>
<evidence type="ECO:0000256" key="2">
    <source>
        <dbReference type="ARBA" id="ARBA00004922"/>
    </source>
</evidence>
<dbReference type="GO" id="GO:0005509">
    <property type="term" value="F:calcium ion binding"/>
    <property type="evidence" value="ECO:0007669"/>
    <property type="project" value="InterPro"/>
</dbReference>
<dbReference type="InterPro" id="IPR001382">
    <property type="entry name" value="Glyco_hydro_47"/>
</dbReference>
<dbReference type="EMBL" id="JAEPQZ010000002">
    <property type="protein sequence ID" value="KAG2184649.1"/>
    <property type="molecule type" value="Genomic_DNA"/>
</dbReference>
<comment type="catalytic activity">
    <reaction evidence="10">
        <text>N(4)-(alpha-D-Man-(1-&gt;2)-alpha-D-Man-(1-&gt;2)-alpha-D-Man-(1-&gt;3)-[alpha-D-Man-(1-&gt;2)-alpha-D-Man-(1-&gt;3)-[alpha-D-Man-(1-&gt;2)-alpha-D-Man-(1-&gt;6)]-alpha-D-Man-(1-&gt;6)]-beta-D-Man-(1-&gt;4)-beta-D-GlcNAc-(1-&gt;4)-beta-D-GlcNAc)-L-asparaginyl-[protein] (N-glucan mannose isomer 9A1,2,3B1,2,3) + 4 H2O = N(4)-(alpha-D-Man-(1-&gt;3)-[alpha-D-Man-(1-&gt;3)-[alpha-D-Man-(1-&gt;6)]-alpha-D-Man-(1-&gt;6)]-beta-D-Man-(1-&gt;4)-beta-D-GlcNAc-(1-&gt;4)-beta-D-GlcNAc)-L-asparaginyl-[protein] (N-glucan mannose isomer 5A1,2) + 4 beta-D-mannose</text>
        <dbReference type="Rhea" id="RHEA:56008"/>
        <dbReference type="Rhea" id="RHEA-COMP:14356"/>
        <dbReference type="Rhea" id="RHEA-COMP:14367"/>
        <dbReference type="ChEBI" id="CHEBI:15377"/>
        <dbReference type="ChEBI" id="CHEBI:28563"/>
        <dbReference type="ChEBI" id="CHEBI:59087"/>
        <dbReference type="ChEBI" id="CHEBI:139493"/>
        <dbReference type="EC" id="3.2.1.113"/>
    </reaction>
</comment>
<evidence type="ECO:0000256" key="12">
    <source>
        <dbReference type="PIRSR" id="PIRSR601382-3"/>
    </source>
</evidence>
<evidence type="ECO:0000313" key="15">
    <source>
        <dbReference type="Proteomes" id="UP000654370"/>
    </source>
</evidence>
<keyword evidence="5 13" id="KW-0378">Hydrolase</keyword>
<keyword evidence="11" id="KW-0106">Calcium</keyword>
<evidence type="ECO:0000256" key="1">
    <source>
        <dbReference type="ARBA" id="ARBA00001913"/>
    </source>
</evidence>
<reference evidence="14" key="1">
    <citation type="submission" date="2020-12" db="EMBL/GenBank/DDBJ databases">
        <title>Metabolic potential, ecology and presence of endohyphal bacteria is reflected in genomic diversity of Mucoromycotina.</title>
        <authorList>
            <person name="Muszewska A."/>
            <person name="Okrasinska A."/>
            <person name="Steczkiewicz K."/>
            <person name="Drgas O."/>
            <person name="Orlowska M."/>
            <person name="Perlinska-Lenart U."/>
            <person name="Aleksandrzak-Piekarczyk T."/>
            <person name="Szatraj K."/>
            <person name="Zielenkiewicz U."/>
            <person name="Pilsyk S."/>
            <person name="Malc E."/>
            <person name="Mieczkowski P."/>
            <person name="Kruszewska J.S."/>
            <person name="Biernat P."/>
            <person name="Pawlowska J."/>
        </authorList>
    </citation>
    <scope>NUCLEOTIDE SEQUENCE</scope>
    <source>
        <strain evidence="14">WA0000067209</strain>
    </source>
</reference>
<protein>
    <recommendedName>
        <fullName evidence="13">alpha-1,2-Mannosidase</fullName>
        <ecNumber evidence="13">3.2.1.-</ecNumber>
    </recommendedName>
</protein>
<evidence type="ECO:0000256" key="5">
    <source>
        <dbReference type="ARBA" id="ARBA00022801"/>
    </source>
</evidence>
<evidence type="ECO:0000256" key="13">
    <source>
        <dbReference type="RuleBase" id="RU361193"/>
    </source>
</evidence>
<comment type="pathway">
    <text evidence="2">Protein modification; protein glycosylation.</text>
</comment>
<evidence type="ECO:0000256" key="7">
    <source>
        <dbReference type="ARBA" id="ARBA00023180"/>
    </source>
</evidence>
<evidence type="ECO:0000256" key="8">
    <source>
        <dbReference type="ARBA" id="ARBA00023295"/>
    </source>
</evidence>
<dbReference type="PANTHER" id="PTHR11742">
    <property type="entry name" value="MANNOSYL-OLIGOSACCHARIDE ALPHA-1,2-MANNOSIDASE-RELATED"/>
    <property type="match status" value="1"/>
</dbReference>
<dbReference type="InterPro" id="IPR050749">
    <property type="entry name" value="Glycosyl_Hydrolase_47"/>
</dbReference>
<dbReference type="InterPro" id="IPR036026">
    <property type="entry name" value="Seven-hairpin_glycosidases"/>
</dbReference>
<keyword evidence="11" id="KW-0479">Metal-binding</keyword>
<dbReference type="Pfam" id="PF01532">
    <property type="entry name" value="Glyco_hydro_47"/>
    <property type="match status" value="1"/>
</dbReference>